<protein>
    <submittedName>
        <fullName evidence="2">Uncharacterized protein</fullName>
    </submittedName>
</protein>
<sequence>MGMRPWGGGQGPDDALPTSPRVGAGGGWGLRLEAAVQTIHPCESTASSATPRAAQRAPASRRSSRSVRALPVSAPPPGAVILGTSTDWKEDEEDVVDGLQRKVKRYRMIEELYAATEKVVPASSGGRKKKQNKK</sequence>
<dbReference type="PANTHER" id="PTHR35167:SF3">
    <property type="entry name" value="OS05G0216466 PROTEIN"/>
    <property type="match status" value="1"/>
</dbReference>
<dbReference type="PANTHER" id="PTHR35167">
    <property type="entry name" value="OS05G0216466 PROTEIN"/>
    <property type="match status" value="1"/>
</dbReference>
<dbReference type="EnsemblPlants" id="EMT21094">
    <property type="protein sequence ID" value="EMT21094"/>
    <property type="gene ID" value="F775_42415"/>
</dbReference>
<proteinExistence type="predicted"/>
<feature type="region of interest" description="Disordered" evidence="1">
    <location>
        <begin position="1"/>
        <end position="27"/>
    </location>
</feature>
<name>M8BGI9_AEGTA</name>
<feature type="compositionally biased region" description="Low complexity" evidence="1">
    <location>
        <begin position="44"/>
        <end position="72"/>
    </location>
</feature>
<feature type="compositionally biased region" description="Gly residues" evidence="1">
    <location>
        <begin position="1"/>
        <end position="11"/>
    </location>
</feature>
<accession>M8BGI9</accession>
<dbReference type="AlphaFoldDB" id="M8BGI9"/>
<evidence type="ECO:0000256" key="1">
    <source>
        <dbReference type="SAM" id="MobiDB-lite"/>
    </source>
</evidence>
<evidence type="ECO:0000313" key="2">
    <source>
        <dbReference type="EnsemblPlants" id="EMT21094"/>
    </source>
</evidence>
<organism evidence="2">
    <name type="scientific">Aegilops tauschii</name>
    <name type="common">Tausch's goatgrass</name>
    <name type="synonym">Aegilops squarrosa</name>
    <dbReference type="NCBI Taxonomy" id="37682"/>
    <lineage>
        <taxon>Eukaryota</taxon>
        <taxon>Viridiplantae</taxon>
        <taxon>Streptophyta</taxon>
        <taxon>Embryophyta</taxon>
        <taxon>Tracheophyta</taxon>
        <taxon>Spermatophyta</taxon>
        <taxon>Magnoliopsida</taxon>
        <taxon>Liliopsida</taxon>
        <taxon>Poales</taxon>
        <taxon>Poaceae</taxon>
        <taxon>BOP clade</taxon>
        <taxon>Pooideae</taxon>
        <taxon>Triticodae</taxon>
        <taxon>Triticeae</taxon>
        <taxon>Triticinae</taxon>
        <taxon>Aegilops</taxon>
    </lineage>
</organism>
<feature type="region of interest" description="Disordered" evidence="1">
    <location>
        <begin position="42"/>
        <end position="79"/>
    </location>
</feature>
<reference evidence="2" key="1">
    <citation type="submission" date="2015-06" db="UniProtKB">
        <authorList>
            <consortium name="EnsemblPlants"/>
        </authorList>
    </citation>
    <scope>IDENTIFICATION</scope>
</reference>